<dbReference type="GO" id="GO:0003730">
    <property type="term" value="F:mRNA 3'-UTR binding"/>
    <property type="evidence" value="ECO:0007669"/>
    <property type="project" value="TreeGrafter"/>
</dbReference>
<dbReference type="InterPro" id="IPR036388">
    <property type="entry name" value="WH-like_DNA-bd_sf"/>
</dbReference>
<feature type="region of interest" description="Disordered" evidence="4">
    <location>
        <begin position="777"/>
        <end position="890"/>
    </location>
</feature>
<dbReference type="InterPro" id="IPR045180">
    <property type="entry name" value="La_dom_prot"/>
</dbReference>
<dbReference type="CDD" id="cd08031">
    <property type="entry name" value="LARP_4_5_like"/>
    <property type="match status" value="1"/>
</dbReference>
<evidence type="ECO:0000256" key="2">
    <source>
        <dbReference type="ARBA" id="ARBA00022884"/>
    </source>
</evidence>
<evidence type="ECO:0000313" key="7">
    <source>
        <dbReference type="Proteomes" id="UP000245119"/>
    </source>
</evidence>
<feature type="compositionally biased region" description="Low complexity" evidence="4">
    <location>
        <begin position="454"/>
        <end position="492"/>
    </location>
</feature>
<feature type="compositionally biased region" description="Basic and acidic residues" evidence="4">
    <location>
        <begin position="567"/>
        <end position="578"/>
    </location>
</feature>
<evidence type="ECO:0000256" key="4">
    <source>
        <dbReference type="SAM" id="MobiDB-lite"/>
    </source>
</evidence>
<name>A0A2T7Q007_POMCA</name>
<dbReference type="GO" id="GO:0010494">
    <property type="term" value="C:cytoplasmic stress granule"/>
    <property type="evidence" value="ECO:0007669"/>
    <property type="project" value="TreeGrafter"/>
</dbReference>
<dbReference type="PANTHER" id="PTHR22792:SF131">
    <property type="entry name" value="LA-RELATED PROTEIN LARP4B"/>
    <property type="match status" value="1"/>
</dbReference>
<reference evidence="6 7" key="1">
    <citation type="submission" date="2018-04" db="EMBL/GenBank/DDBJ databases">
        <title>The genome of golden apple snail Pomacea canaliculata provides insight into stress tolerance and invasive adaptation.</title>
        <authorList>
            <person name="Liu C."/>
            <person name="Liu B."/>
            <person name="Ren Y."/>
            <person name="Zhang Y."/>
            <person name="Wang H."/>
            <person name="Li S."/>
            <person name="Jiang F."/>
            <person name="Yin L."/>
            <person name="Zhang G."/>
            <person name="Qian W."/>
            <person name="Fan W."/>
        </authorList>
    </citation>
    <scope>NUCLEOTIDE SEQUENCE [LARGE SCALE GENOMIC DNA]</scope>
    <source>
        <strain evidence="6">SZHN2017</strain>
        <tissue evidence="6">Muscle</tissue>
    </source>
</reference>
<evidence type="ECO:0000256" key="3">
    <source>
        <dbReference type="PROSITE-ProRule" id="PRU00332"/>
    </source>
</evidence>
<dbReference type="InterPro" id="IPR006630">
    <property type="entry name" value="La_HTH"/>
</dbReference>
<evidence type="ECO:0000259" key="5">
    <source>
        <dbReference type="PROSITE" id="PS50961"/>
    </source>
</evidence>
<dbReference type="Pfam" id="PF26088">
    <property type="entry name" value="RRM_LARP4"/>
    <property type="match status" value="1"/>
</dbReference>
<dbReference type="Gene3D" id="1.10.10.10">
    <property type="entry name" value="Winged helix-like DNA-binding domain superfamily/Winged helix DNA-binding domain"/>
    <property type="match status" value="1"/>
</dbReference>
<feature type="compositionally biased region" description="Polar residues" evidence="4">
    <location>
        <begin position="705"/>
        <end position="724"/>
    </location>
</feature>
<evidence type="ECO:0000256" key="1">
    <source>
        <dbReference type="ARBA" id="ARBA00022553"/>
    </source>
</evidence>
<feature type="region of interest" description="Disordered" evidence="4">
    <location>
        <begin position="60"/>
        <end position="104"/>
    </location>
</feature>
<feature type="compositionally biased region" description="Polar residues" evidence="4">
    <location>
        <begin position="76"/>
        <end position="96"/>
    </location>
</feature>
<feature type="region of interest" description="Disordered" evidence="4">
    <location>
        <begin position="691"/>
        <end position="742"/>
    </location>
</feature>
<dbReference type="SMART" id="SM00360">
    <property type="entry name" value="RRM"/>
    <property type="match status" value="1"/>
</dbReference>
<accession>A0A2T7Q007</accession>
<comment type="caution">
    <text evidence="6">The sequence shown here is derived from an EMBL/GenBank/DDBJ whole genome shotgun (WGS) entry which is preliminary data.</text>
</comment>
<keyword evidence="7" id="KW-1185">Reference proteome</keyword>
<feature type="compositionally biased region" description="Basic and acidic residues" evidence="4">
    <location>
        <begin position="781"/>
        <end position="793"/>
    </location>
</feature>
<dbReference type="PANTHER" id="PTHR22792">
    <property type="entry name" value="LUPUS LA PROTEIN-RELATED"/>
    <property type="match status" value="1"/>
</dbReference>
<feature type="compositionally biased region" description="Basic and acidic residues" evidence="4">
    <location>
        <begin position="60"/>
        <end position="69"/>
    </location>
</feature>
<dbReference type="CDD" id="cd12430">
    <property type="entry name" value="RRM_LARP4_5_like"/>
    <property type="match status" value="1"/>
</dbReference>
<feature type="domain" description="HTH La-type RNA-binding" evidence="5">
    <location>
        <begin position="167"/>
        <end position="256"/>
    </location>
</feature>
<proteinExistence type="predicted"/>
<dbReference type="SMART" id="SM00715">
    <property type="entry name" value="LA"/>
    <property type="match status" value="1"/>
</dbReference>
<dbReference type="Proteomes" id="UP000245119">
    <property type="component" value="Linkage Group LG1"/>
</dbReference>
<dbReference type="InterPro" id="IPR000504">
    <property type="entry name" value="RRM_dom"/>
</dbReference>
<organism evidence="6 7">
    <name type="scientific">Pomacea canaliculata</name>
    <name type="common">Golden apple snail</name>
    <dbReference type="NCBI Taxonomy" id="400727"/>
    <lineage>
        <taxon>Eukaryota</taxon>
        <taxon>Metazoa</taxon>
        <taxon>Spiralia</taxon>
        <taxon>Lophotrochozoa</taxon>
        <taxon>Mollusca</taxon>
        <taxon>Gastropoda</taxon>
        <taxon>Caenogastropoda</taxon>
        <taxon>Architaenioglossa</taxon>
        <taxon>Ampullarioidea</taxon>
        <taxon>Ampullariidae</taxon>
        <taxon>Pomacea</taxon>
    </lineage>
</organism>
<feature type="compositionally biased region" description="Low complexity" evidence="4">
    <location>
        <begin position="500"/>
        <end position="521"/>
    </location>
</feature>
<keyword evidence="2 3" id="KW-0694">RNA-binding</keyword>
<feature type="compositionally biased region" description="Polar residues" evidence="4">
    <location>
        <begin position="531"/>
        <end position="541"/>
    </location>
</feature>
<dbReference type="STRING" id="400727.A0A2T7Q007"/>
<dbReference type="OrthoDB" id="10046764at2759"/>
<dbReference type="InterPro" id="IPR036390">
    <property type="entry name" value="WH_DNA-bd_sf"/>
</dbReference>
<dbReference type="InterPro" id="IPR012677">
    <property type="entry name" value="Nucleotide-bd_a/b_plait_sf"/>
</dbReference>
<dbReference type="GO" id="GO:0005829">
    <property type="term" value="C:cytosol"/>
    <property type="evidence" value="ECO:0007669"/>
    <property type="project" value="TreeGrafter"/>
</dbReference>
<feature type="region of interest" description="Disordered" evidence="4">
    <location>
        <begin position="415"/>
        <end position="634"/>
    </location>
</feature>
<feature type="compositionally biased region" description="Polar residues" evidence="4">
    <location>
        <begin position="415"/>
        <end position="424"/>
    </location>
</feature>
<dbReference type="SUPFAM" id="SSF54928">
    <property type="entry name" value="RNA-binding domain, RBD"/>
    <property type="match status" value="1"/>
</dbReference>
<gene>
    <name evidence="6" type="ORF">C0Q70_01605</name>
</gene>
<evidence type="ECO:0000313" key="6">
    <source>
        <dbReference type="EMBL" id="PVD38980.1"/>
    </source>
</evidence>
<keyword evidence="1" id="KW-0597">Phosphoprotein</keyword>
<sequence>MLPGDVYYYSANSCVLCVKRGQLKKVTKTPGLNPNANIFTSSKLVATPAEKDWETREEFLTNGDLKQDEVGGGFSSGDSPVSTSPPVQGLDSTSEGPQVLSGGTGLGGSSVAAAYVHMVTADAAGSLPAEEDDSSVPVILPPMQMANGLNSMGHEGASTQGASHEGSLSPDRLRTLLKQQLEYYFSRENLVHDQYLQSQMDSDQYVPIATVASFNLVQKLTHDLDLIVEVLRASKQVQVDEKGEKVRPKHSRSVLMLREIPETTPVEEVRALFDGENCPKVVSCEFAHNSYWYITFETDEDATQAYRYLREEKKTFLNKPIMARIKARPLMRTGGPYILGKAVPRQPAPETQSFLRQQTAYPIVTPISPFVSGQQVAQGFYLPPVLQQWGTPAAAAATFLDPGAMLAMNGYQATSIKPSTNSARNVYPRNNRATKPHHRSQVSEKNLEQRSSDRSLNSSTNSNSSVSAARASPHSSSSNSAPSEVSHSASYSRTRNEGPTTSNHSQVHSHSHSVSTPSSTSHIEDGPSPAPSSAKSEQMTGQKRGGNFRRRRNDDNTRGSRLHQNHQNKDGKAQHELSFELEPLSFPPLPGQLGNSSSSDTPEGNKLSDVVKGTARPCSQLHARGEKEPKSAPLMTLTPSVSQCVTQVSNQTSISAHSSSDPVVSQVTIASVSSAPLHSSAAVVSANSLVGTKETPEPSGVPASSMKSSTTSIIVTPEPSTQPKASKACSGAPGTVKPSTEANTLSKQTALDNSSVKHTPSPVIQDVPARLSYAQMVQRRQATDNVEKQKTDDSPQPAASASVTRPAAQTTLREQSQTQTVNAVSASATPKSACASARSSNKESVRKDFEPREQRFQGSRRSKENRDRQQRPERRRSERDVRVVANISLQ</sequence>
<feature type="compositionally biased region" description="Polar residues" evidence="4">
    <location>
        <begin position="593"/>
        <end position="602"/>
    </location>
</feature>
<dbReference type="EMBL" id="PZQS01000001">
    <property type="protein sequence ID" value="PVD38980.1"/>
    <property type="molecule type" value="Genomic_DNA"/>
</dbReference>
<dbReference type="Pfam" id="PF05383">
    <property type="entry name" value="La"/>
    <property type="match status" value="1"/>
</dbReference>
<dbReference type="PROSITE" id="PS50961">
    <property type="entry name" value="HTH_LA"/>
    <property type="match status" value="1"/>
</dbReference>
<dbReference type="AlphaFoldDB" id="A0A2T7Q007"/>
<dbReference type="InterPro" id="IPR035979">
    <property type="entry name" value="RBD_domain_sf"/>
</dbReference>
<dbReference type="InterPro" id="IPR058699">
    <property type="entry name" value="RRM_LARP4/4B"/>
</dbReference>
<dbReference type="GO" id="GO:0045727">
    <property type="term" value="P:positive regulation of translation"/>
    <property type="evidence" value="ECO:0007669"/>
    <property type="project" value="TreeGrafter"/>
</dbReference>
<feature type="compositionally biased region" description="Polar residues" evidence="4">
    <location>
        <begin position="797"/>
        <end position="830"/>
    </location>
</feature>
<protein>
    <recommendedName>
        <fullName evidence="5">HTH La-type RNA-binding domain-containing protein</fullName>
    </recommendedName>
</protein>
<feature type="compositionally biased region" description="Basic and acidic residues" evidence="4">
    <location>
        <begin position="441"/>
        <end position="453"/>
    </location>
</feature>
<dbReference type="Gene3D" id="3.30.70.330">
    <property type="match status" value="1"/>
</dbReference>
<feature type="compositionally biased region" description="Basic and acidic residues" evidence="4">
    <location>
        <begin position="840"/>
        <end position="882"/>
    </location>
</feature>
<dbReference type="SUPFAM" id="SSF46785">
    <property type="entry name" value="Winged helix' DNA-binding domain"/>
    <property type="match status" value="1"/>
</dbReference>